<protein>
    <submittedName>
        <fullName evidence="5">Late histone H1-like</fullName>
    </submittedName>
</protein>
<feature type="compositionally biased region" description="Basic and acidic residues" evidence="1">
    <location>
        <begin position="42"/>
        <end position="56"/>
    </location>
</feature>
<organism evidence="2 3">
    <name type="scientific">Biomphalaria glabrata</name>
    <name type="common">Bloodfluke planorb</name>
    <name type="synonym">Freshwater snail</name>
    <dbReference type="NCBI Taxonomy" id="6526"/>
    <lineage>
        <taxon>Eukaryota</taxon>
        <taxon>Metazoa</taxon>
        <taxon>Spiralia</taxon>
        <taxon>Lophotrochozoa</taxon>
        <taxon>Mollusca</taxon>
        <taxon>Gastropoda</taxon>
        <taxon>Heterobranchia</taxon>
        <taxon>Euthyneura</taxon>
        <taxon>Panpulmonata</taxon>
        <taxon>Hygrophila</taxon>
        <taxon>Lymnaeoidea</taxon>
        <taxon>Planorbidae</taxon>
        <taxon>Biomphalaria</taxon>
    </lineage>
</organism>
<feature type="compositionally biased region" description="Basic and acidic residues" evidence="1">
    <location>
        <begin position="19"/>
        <end position="35"/>
    </location>
</feature>
<feature type="region of interest" description="Disordered" evidence="1">
    <location>
        <begin position="1"/>
        <end position="224"/>
    </location>
</feature>
<reference evidence="5" key="2">
    <citation type="submission" date="2025-04" db="UniProtKB">
        <authorList>
            <consortium name="RefSeq"/>
        </authorList>
    </citation>
    <scope>IDENTIFICATION</scope>
</reference>
<evidence type="ECO:0000313" key="3">
    <source>
        <dbReference type="Proteomes" id="UP000076420"/>
    </source>
</evidence>
<accession>A0A2C9M2V7</accession>
<evidence type="ECO:0000256" key="1">
    <source>
        <dbReference type="SAM" id="MobiDB-lite"/>
    </source>
</evidence>
<dbReference type="VEuPathDB" id="VectorBase:BGLAX_027439"/>
<dbReference type="EnsemblMetazoa" id="BGLB037871-RA">
    <property type="protein sequence ID" value="BGLB037871-PA"/>
    <property type="gene ID" value="BGLB037871"/>
</dbReference>
<feature type="compositionally biased region" description="Low complexity" evidence="1">
    <location>
        <begin position="199"/>
        <end position="214"/>
    </location>
</feature>
<keyword evidence="4" id="KW-1185">Reference proteome</keyword>
<dbReference type="KEGG" id="bgt:106056066"/>
<dbReference type="AlphaFoldDB" id="A0A2C9M2V7"/>
<dbReference type="Proteomes" id="UP000076420">
    <property type="component" value="Unassembled WGS sequence"/>
</dbReference>
<gene>
    <name evidence="2" type="primary">106056066</name>
    <name evidence="5" type="synonym">LOC106056066</name>
</gene>
<evidence type="ECO:0000313" key="4">
    <source>
        <dbReference type="Proteomes" id="UP001165740"/>
    </source>
</evidence>
<feature type="compositionally biased region" description="Basic and acidic residues" evidence="1">
    <location>
        <begin position="176"/>
        <end position="190"/>
    </location>
</feature>
<reference evidence="2" key="1">
    <citation type="submission" date="2020-05" db="UniProtKB">
        <authorList>
            <consortium name="EnsemblMetazoa"/>
        </authorList>
    </citation>
    <scope>IDENTIFICATION</scope>
    <source>
        <strain evidence="2">BB02</strain>
    </source>
</reference>
<dbReference type="OrthoDB" id="5974215at2759"/>
<sequence>MSDTKTAIARDGTMQATAKEAERILDGKKPDEDAQTRGQQKQIEELTKEKTPEPPTKKSKLTKDSTMAATAKEGKALLSGEKLGDTRQETQKSKAKPAPKKNSTIAKTMEEAKYVLDGEVDVNAGRKTRSQSRGDAPKPPVKKAAPKRAAKEPAAKGKGKKGKVEEPAAEESEEKSEEKKTEEKKEEKKPAAKGKKGKAAAAAEEAPVAAPTAEGDSDEKKSDS</sequence>
<dbReference type="Proteomes" id="UP001165740">
    <property type="component" value="Chromosome 13"/>
</dbReference>
<dbReference type="RefSeq" id="XP_055864907.1">
    <property type="nucleotide sequence ID" value="XM_056008932.1"/>
</dbReference>
<proteinExistence type="predicted"/>
<dbReference type="VEuPathDB" id="VectorBase:BGLB037871"/>
<feature type="compositionally biased region" description="Basic and acidic residues" evidence="1">
    <location>
        <begin position="82"/>
        <end position="92"/>
    </location>
</feature>
<dbReference type="OMA" id="PQQEGIE"/>
<name>A0A2C9M2V7_BIOGL</name>
<evidence type="ECO:0000313" key="5">
    <source>
        <dbReference type="RefSeq" id="XP_055864907.1"/>
    </source>
</evidence>
<evidence type="ECO:0000313" key="2">
    <source>
        <dbReference type="EnsemblMetazoa" id="BGLB037871-PA"/>
    </source>
</evidence>